<feature type="domain" description="HTH gntR-type" evidence="5">
    <location>
        <begin position="11"/>
        <end position="78"/>
    </location>
</feature>
<dbReference type="PROSITE" id="PS50949">
    <property type="entry name" value="HTH_GNTR"/>
    <property type="match status" value="1"/>
</dbReference>
<sequence length="239" mass="26775">MARSNADPPETLVKHTVADRLRQEIACGRLHPGTRIVEGTWAQSFNVAQASVREAINLLAQDGFVTKAAGRSARVVSLSEQNVLDMYELRGAIEGLAARLATKKGADISSLEEALVKMRKAFREDRPEDMLDGDLEFHLELCHLSGNVYVVEQSRRILLPLFAFARIRVLSSGQDASVWGKDLEAHQRIIDLIKEGQPDITEQYVRYAMSRFAQSAYDNWEKRPASPPKKTRGTRNSSR</sequence>
<name>A0A916W5G6_9BACT</name>
<reference evidence="6" key="2">
    <citation type="submission" date="2020-09" db="EMBL/GenBank/DDBJ databases">
        <authorList>
            <person name="Sun Q."/>
            <person name="Zhou Y."/>
        </authorList>
    </citation>
    <scope>NUCLEOTIDE SEQUENCE</scope>
    <source>
        <strain evidence="6">CGMCC 1.15447</strain>
    </source>
</reference>
<dbReference type="SUPFAM" id="SSF46785">
    <property type="entry name" value="Winged helix' DNA-binding domain"/>
    <property type="match status" value="1"/>
</dbReference>
<comment type="caution">
    <text evidence="6">The sequence shown here is derived from an EMBL/GenBank/DDBJ whole genome shotgun (WGS) entry which is preliminary data.</text>
</comment>
<keyword evidence="2" id="KW-0238">DNA-binding</keyword>
<evidence type="ECO:0000256" key="1">
    <source>
        <dbReference type="ARBA" id="ARBA00023015"/>
    </source>
</evidence>
<dbReference type="SMART" id="SM00895">
    <property type="entry name" value="FCD"/>
    <property type="match status" value="1"/>
</dbReference>
<proteinExistence type="predicted"/>
<feature type="compositionally biased region" description="Basic residues" evidence="4">
    <location>
        <begin position="229"/>
        <end position="239"/>
    </location>
</feature>
<dbReference type="InterPro" id="IPR036390">
    <property type="entry name" value="WH_DNA-bd_sf"/>
</dbReference>
<dbReference type="Gene3D" id="1.10.10.10">
    <property type="entry name" value="Winged helix-like DNA-binding domain superfamily/Winged helix DNA-binding domain"/>
    <property type="match status" value="1"/>
</dbReference>
<dbReference type="InterPro" id="IPR011711">
    <property type="entry name" value="GntR_C"/>
</dbReference>
<dbReference type="InterPro" id="IPR000524">
    <property type="entry name" value="Tscrpt_reg_HTH_GntR"/>
</dbReference>
<dbReference type="SUPFAM" id="SSF48008">
    <property type="entry name" value="GntR ligand-binding domain-like"/>
    <property type="match status" value="1"/>
</dbReference>
<dbReference type="AlphaFoldDB" id="A0A916W5G6"/>
<dbReference type="RefSeq" id="WP_188759038.1">
    <property type="nucleotide sequence ID" value="NZ_BMJB01000001.1"/>
</dbReference>
<dbReference type="Gene3D" id="1.20.120.530">
    <property type="entry name" value="GntR ligand-binding domain-like"/>
    <property type="match status" value="1"/>
</dbReference>
<dbReference type="PANTHER" id="PTHR43537">
    <property type="entry name" value="TRANSCRIPTIONAL REGULATOR, GNTR FAMILY"/>
    <property type="match status" value="1"/>
</dbReference>
<organism evidence="6 7">
    <name type="scientific">Edaphobacter acidisoli</name>
    <dbReference type="NCBI Taxonomy" id="2040573"/>
    <lineage>
        <taxon>Bacteria</taxon>
        <taxon>Pseudomonadati</taxon>
        <taxon>Acidobacteriota</taxon>
        <taxon>Terriglobia</taxon>
        <taxon>Terriglobales</taxon>
        <taxon>Acidobacteriaceae</taxon>
        <taxon>Edaphobacter</taxon>
    </lineage>
</organism>
<dbReference type="Proteomes" id="UP000648801">
    <property type="component" value="Unassembled WGS sequence"/>
</dbReference>
<keyword evidence="7" id="KW-1185">Reference proteome</keyword>
<reference evidence="6" key="1">
    <citation type="journal article" date="2014" name="Int. J. Syst. Evol. Microbiol.">
        <title>Complete genome sequence of Corynebacterium casei LMG S-19264T (=DSM 44701T), isolated from a smear-ripened cheese.</title>
        <authorList>
            <consortium name="US DOE Joint Genome Institute (JGI-PGF)"/>
            <person name="Walter F."/>
            <person name="Albersmeier A."/>
            <person name="Kalinowski J."/>
            <person name="Ruckert C."/>
        </authorList>
    </citation>
    <scope>NUCLEOTIDE SEQUENCE</scope>
    <source>
        <strain evidence="6">CGMCC 1.15447</strain>
    </source>
</reference>
<evidence type="ECO:0000256" key="3">
    <source>
        <dbReference type="ARBA" id="ARBA00023163"/>
    </source>
</evidence>
<feature type="region of interest" description="Disordered" evidence="4">
    <location>
        <begin position="219"/>
        <end position="239"/>
    </location>
</feature>
<dbReference type="InterPro" id="IPR008920">
    <property type="entry name" value="TF_FadR/GntR_C"/>
</dbReference>
<dbReference type="Pfam" id="PF00392">
    <property type="entry name" value="GntR"/>
    <property type="match status" value="1"/>
</dbReference>
<evidence type="ECO:0000256" key="4">
    <source>
        <dbReference type="SAM" id="MobiDB-lite"/>
    </source>
</evidence>
<protein>
    <submittedName>
        <fullName evidence="6">Transcriptional regulator</fullName>
    </submittedName>
</protein>
<dbReference type="InterPro" id="IPR036388">
    <property type="entry name" value="WH-like_DNA-bd_sf"/>
</dbReference>
<evidence type="ECO:0000313" key="7">
    <source>
        <dbReference type="Proteomes" id="UP000648801"/>
    </source>
</evidence>
<dbReference type="EMBL" id="BMJB01000001">
    <property type="protein sequence ID" value="GGA67388.1"/>
    <property type="molecule type" value="Genomic_DNA"/>
</dbReference>
<accession>A0A916W5G6</accession>
<dbReference type="PANTHER" id="PTHR43537:SF45">
    <property type="entry name" value="GNTR FAMILY REGULATORY PROTEIN"/>
    <property type="match status" value="1"/>
</dbReference>
<evidence type="ECO:0000313" key="6">
    <source>
        <dbReference type="EMBL" id="GGA67388.1"/>
    </source>
</evidence>
<gene>
    <name evidence="6" type="ORF">GCM10011507_18630</name>
</gene>
<dbReference type="Pfam" id="PF07729">
    <property type="entry name" value="FCD"/>
    <property type="match status" value="1"/>
</dbReference>
<keyword evidence="1" id="KW-0805">Transcription regulation</keyword>
<evidence type="ECO:0000259" key="5">
    <source>
        <dbReference type="PROSITE" id="PS50949"/>
    </source>
</evidence>
<keyword evidence="3" id="KW-0804">Transcription</keyword>
<dbReference type="GO" id="GO:0003700">
    <property type="term" value="F:DNA-binding transcription factor activity"/>
    <property type="evidence" value="ECO:0007669"/>
    <property type="project" value="InterPro"/>
</dbReference>
<evidence type="ECO:0000256" key="2">
    <source>
        <dbReference type="ARBA" id="ARBA00023125"/>
    </source>
</evidence>
<dbReference type="SMART" id="SM00345">
    <property type="entry name" value="HTH_GNTR"/>
    <property type="match status" value="1"/>
</dbReference>
<dbReference type="GO" id="GO:0003677">
    <property type="term" value="F:DNA binding"/>
    <property type="evidence" value="ECO:0007669"/>
    <property type="project" value="UniProtKB-KW"/>
</dbReference>